<organism evidence="1 2">
    <name type="scientific">Plakobranchus ocellatus</name>
    <dbReference type="NCBI Taxonomy" id="259542"/>
    <lineage>
        <taxon>Eukaryota</taxon>
        <taxon>Metazoa</taxon>
        <taxon>Spiralia</taxon>
        <taxon>Lophotrochozoa</taxon>
        <taxon>Mollusca</taxon>
        <taxon>Gastropoda</taxon>
        <taxon>Heterobranchia</taxon>
        <taxon>Euthyneura</taxon>
        <taxon>Panpulmonata</taxon>
        <taxon>Sacoglossa</taxon>
        <taxon>Placobranchoidea</taxon>
        <taxon>Plakobranchidae</taxon>
        <taxon>Plakobranchus</taxon>
    </lineage>
</organism>
<dbReference type="Proteomes" id="UP000735302">
    <property type="component" value="Unassembled WGS sequence"/>
</dbReference>
<proteinExistence type="predicted"/>
<reference evidence="1 2" key="1">
    <citation type="journal article" date="2021" name="Elife">
        <title>Chloroplast acquisition without the gene transfer in kleptoplastic sea slugs, Plakobranchus ocellatus.</title>
        <authorList>
            <person name="Maeda T."/>
            <person name="Takahashi S."/>
            <person name="Yoshida T."/>
            <person name="Shimamura S."/>
            <person name="Takaki Y."/>
            <person name="Nagai Y."/>
            <person name="Toyoda A."/>
            <person name="Suzuki Y."/>
            <person name="Arimoto A."/>
            <person name="Ishii H."/>
            <person name="Satoh N."/>
            <person name="Nishiyama T."/>
            <person name="Hasebe M."/>
            <person name="Maruyama T."/>
            <person name="Minagawa J."/>
            <person name="Obokata J."/>
            <person name="Shigenobu S."/>
        </authorList>
    </citation>
    <scope>NUCLEOTIDE SEQUENCE [LARGE SCALE GENOMIC DNA]</scope>
</reference>
<accession>A0AAV4A727</accession>
<dbReference type="AlphaFoldDB" id="A0AAV4A727"/>
<name>A0AAV4A727_9GAST</name>
<protein>
    <submittedName>
        <fullName evidence="1">Uncharacterized protein</fullName>
    </submittedName>
</protein>
<evidence type="ECO:0000313" key="2">
    <source>
        <dbReference type="Proteomes" id="UP000735302"/>
    </source>
</evidence>
<gene>
    <name evidence="1" type="ORF">PoB_002915700</name>
</gene>
<comment type="caution">
    <text evidence="1">The sequence shown here is derived from an EMBL/GenBank/DDBJ whole genome shotgun (WGS) entry which is preliminary data.</text>
</comment>
<sequence length="220" mass="25516">MTTQIKKNSTRHPVEHKDKIIMLKEICQNRNSVMTLALMLFLKEHKSIQRMTQKFCEAGHSCIQEVDSIHSVVERHLRHQEIFSPLGLVKKLTSIRNPKVIQMVFFLDYQSKAKGEFNFSLVPFTQVRQLQVDQTAGIHSVRYKLSHQPHNDWTTMSVRKEVRPTTTRKATVTKRSSVPEIPLKPLKKPCLATEKKKDLTSMLPYMPESDNAYMQSVLMN</sequence>
<dbReference type="EMBL" id="BLXT01003614">
    <property type="protein sequence ID" value="GFO02652.1"/>
    <property type="molecule type" value="Genomic_DNA"/>
</dbReference>
<evidence type="ECO:0000313" key="1">
    <source>
        <dbReference type="EMBL" id="GFO02652.1"/>
    </source>
</evidence>
<keyword evidence="2" id="KW-1185">Reference proteome</keyword>